<name>A0ABQ4F4U0_9ACTN</name>
<sequence length="474" mass="51129">MLAEQPVRGTSDPHTFVRPRRFVRGTSLAAVLALTLVAAPTPAGAATPGTSATSPADRILERAEQTLRTADNLNGPRVAPAPRSAEPMKQSDDCGTVRRNLATLAGQGRSLVACTAPGSVERARLHLSKRKAAGPSVNTASDLEPFPEWCEVSTEWRWLITRTQACVIVPYSLGVLETSTGEMVGQIDFVHIAYHYSFADGTTWGQQLRVEMIDGWGLIQGTTVEGYAACLPSQSEACGVAAEEFPPQPITKGGAAEGYAFYDSPNIPAGARRTERSVLASQWRNPLWAHTSMTYIDPTLVLRCDNDLPGNTPPGCVFPAYTWSVIRYSPSGPYPELALHILEAQFSGLPGAYPDTGLPNEMPLTRLTNDTLQVLNRNTACPPANEGGYPRPPGKSCDEYPFASTDQGAFTGSTGPARSYSWCEIAEPPGQGPDGYSVCMINDWQNSQGGNTLNTQLFLPFRILDKDPFYVYIG</sequence>
<dbReference type="EMBL" id="BONX01000101">
    <property type="protein sequence ID" value="GIH01912.1"/>
    <property type="molecule type" value="Genomic_DNA"/>
</dbReference>
<comment type="caution">
    <text evidence="3">The sequence shown here is derived from an EMBL/GenBank/DDBJ whole genome shotgun (WGS) entry which is preliminary data.</text>
</comment>
<reference evidence="3 4" key="1">
    <citation type="submission" date="2021-01" db="EMBL/GenBank/DDBJ databases">
        <title>Whole genome shotgun sequence of Plantactinospora mayteni NBRC 109088.</title>
        <authorList>
            <person name="Komaki H."/>
            <person name="Tamura T."/>
        </authorList>
    </citation>
    <scope>NUCLEOTIDE SEQUENCE [LARGE SCALE GENOMIC DNA]</scope>
    <source>
        <strain evidence="3 4">NBRC 109088</strain>
    </source>
</reference>
<keyword evidence="2" id="KW-0732">Signal</keyword>
<gene>
    <name evidence="3" type="ORF">Pma05_84840</name>
</gene>
<evidence type="ECO:0000256" key="1">
    <source>
        <dbReference type="SAM" id="MobiDB-lite"/>
    </source>
</evidence>
<proteinExistence type="predicted"/>
<accession>A0ABQ4F4U0</accession>
<feature type="region of interest" description="Disordered" evidence="1">
    <location>
        <begin position="69"/>
        <end position="94"/>
    </location>
</feature>
<evidence type="ECO:0000313" key="4">
    <source>
        <dbReference type="Proteomes" id="UP000621500"/>
    </source>
</evidence>
<dbReference type="Proteomes" id="UP000621500">
    <property type="component" value="Unassembled WGS sequence"/>
</dbReference>
<feature type="signal peptide" evidence="2">
    <location>
        <begin position="1"/>
        <end position="45"/>
    </location>
</feature>
<feature type="chain" id="PRO_5047086975" evidence="2">
    <location>
        <begin position="46"/>
        <end position="474"/>
    </location>
</feature>
<evidence type="ECO:0000313" key="3">
    <source>
        <dbReference type="EMBL" id="GIH01912.1"/>
    </source>
</evidence>
<protein>
    <submittedName>
        <fullName evidence="3">Uncharacterized protein</fullName>
    </submittedName>
</protein>
<keyword evidence="4" id="KW-1185">Reference proteome</keyword>
<evidence type="ECO:0000256" key="2">
    <source>
        <dbReference type="SAM" id="SignalP"/>
    </source>
</evidence>
<organism evidence="3 4">
    <name type="scientific">Plantactinospora mayteni</name>
    <dbReference type="NCBI Taxonomy" id="566021"/>
    <lineage>
        <taxon>Bacteria</taxon>
        <taxon>Bacillati</taxon>
        <taxon>Actinomycetota</taxon>
        <taxon>Actinomycetes</taxon>
        <taxon>Micromonosporales</taxon>
        <taxon>Micromonosporaceae</taxon>
        <taxon>Plantactinospora</taxon>
    </lineage>
</organism>